<keyword evidence="3" id="KW-1185">Reference proteome</keyword>
<dbReference type="STRING" id="1470563.SAMN05444000_10884"/>
<sequence>MPDVVSSAHDMISSMSPFLRRERYVFVSLPEGEIGTSLLQEALATYREDEGMSLILSVDVARQAGLPVDQPMRCITLKVFSSLEGVGLTAAVSRVLAENGIACNMVSAFHHDHVFVPEADAEQAVNLLKDLQSAGIVS</sequence>
<organism evidence="2 3">
    <name type="scientific">Shimia gijangensis</name>
    <dbReference type="NCBI Taxonomy" id="1470563"/>
    <lineage>
        <taxon>Bacteria</taxon>
        <taxon>Pseudomonadati</taxon>
        <taxon>Pseudomonadota</taxon>
        <taxon>Alphaproteobacteria</taxon>
        <taxon>Rhodobacterales</taxon>
        <taxon>Roseobacteraceae</taxon>
    </lineage>
</organism>
<protein>
    <recommendedName>
        <fullName evidence="1">CASTOR ACT domain-containing protein</fullName>
    </recommendedName>
</protein>
<dbReference type="EMBL" id="FQZQ01000008">
    <property type="protein sequence ID" value="SHJ40852.1"/>
    <property type="molecule type" value="Genomic_DNA"/>
</dbReference>
<feature type="domain" description="CASTOR ACT" evidence="1">
    <location>
        <begin position="73"/>
        <end position="130"/>
    </location>
</feature>
<dbReference type="RefSeq" id="WP_073251724.1">
    <property type="nucleotide sequence ID" value="NZ_FQZQ01000008.1"/>
</dbReference>
<dbReference type="OrthoDB" id="517867at2"/>
<reference evidence="3" key="1">
    <citation type="submission" date="2016-11" db="EMBL/GenBank/DDBJ databases">
        <authorList>
            <person name="Varghese N."/>
            <person name="Submissions S."/>
        </authorList>
    </citation>
    <scope>NUCLEOTIDE SEQUENCE [LARGE SCALE GENOMIC DNA]</scope>
    <source>
        <strain evidence="3">DSM 100564</strain>
    </source>
</reference>
<name>A0A1M6J2I3_9RHOB</name>
<dbReference type="SUPFAM" id="SSF55021">
    <property type="entry name" value="ACT-like"/>
    <property type="match status" value="2"/>
</dbReference>
<dbReference type="Pfam" id="PF13840">
    <property type="entry name" value="ACT_7"/>
    <property type="match status" value="1"/>
</dbReference>
<dbReference type="Proteomes" id="UP000183982">
    <property type="component" value="Unassembled WGS sequence"/>
</dbReference>
<dbReference type="AlphaFoldDB" id="A0A1M6J2I3"/>
<proteinExistence type="predicted"/>
<dbReference type="Gene3D" id="3.30.2130.10">
    <property type="entry name" value="VC0802-like"/>
    <property type="match status" value="1"/>
</dbReference>
<evidence type="ECO:0000313" key="3">
    <source>
        <dbReference type="Proteomes" id="UP000183982"/>
    </source>
</evidence>
<gene>
    <name evidence="2" type="ORF">SAMN05444000_10884</name>
</gene>
<accession>A0A1M6J2I3</accession>
<evidence type="ECO:0000259" key="1">
    <source>
        <dbReference type="Pfam" id="PF13840"/>
    </source>
</evidence>
<dbReference type="PANTHER" id="PTHR39199:SF1">
    <property type="entry name" value="BLR5128 PROTEIN"/>
    <property type="match status" value="1"/>
</dbReference>
<dbReference type="InterPro" id="IPR045865">
    <property type="entry name" value="ACT-like_dom_sf"/>
</dbReference>
<dbReference type="InterPro" id="IPR027795">
    <property type="entry name" value="CASTOR_ACT_dom"/>
</dbReference>
<dbReference type="PANTHER" id="PTHR39199">
    <property type="entry name" value="BLR5128 PROTEIN"/>
    <property type="match status" value="1"/>
</dbReference>
<evidence type="ECO:0000313" key="2">
    <source>
        <dbReference type="EMBL" id="SHJ40852.1"/>
    </source>
</evidence>